<keyword evidence="1" id="KW-0732">Signal</keyword>
<evidence type="ECO:0008006" key="4">
    <source>
        <dbReference type="Google" id="ProtNLM"/>
    </source>
</evidence>
<name>A0A931H092_9BACT</name>
<dbReference type="Proteomes" id="UP000628448">
    <property type="component" value="Unassembled WGS sequence"/>
</dbReference>
<reference evidence="2" key="1">
    <citation type="submission" date="2020-11" db="EMBL/GenBank/DDBJ databases">
        <title>Bacterial whole genome sequence for Panacibacter sp. DH6.</title>
        <authorList>
            <person name="Le V."/>
            <person name="Ko S."/>
            <person name="Ahn C.-Y."/>
            <person name="Oh H.-M."/>
        </authorList>
    </citation>
    <scope>NUCLEOTIDE SEQUENCE</scope>
    <source>
        <strain evidence="2">DH6</strain>
    </source>
</reference>
<gene>
    <name evidence="2" type="ORF">I5907_20525</name>
</gene>
<protein>
    <recommendedName>
        <fullName evidence="4">DUF4625 domain-containing protein</fullName>
    </recommendedName>
</protein>
<proteinExistence type="predicted"/>
<organism evidence="2 3">
    <name type="scientific">Panacibacter microcysteis</name>
    <dbReference type="NCBI Taxonomy" id="2793269"/>
    <lineage>
        <taxon>Bacteria</taxon>
        <taxon>Pseudomonadati</taxon>
        <taxon>Bacteroidota</taxon>
        <taxon>Chitinophagia</taxon>
        <taxon>Chitinophagales</taxon>
        <taxon>Chitinophagaceae</taxon>
        <taxon>Panacibacter</taxon>
    </lineage>
</organism>
<evidence type="ECO:0000313" key="2">
    <source>
        <dbReference type="EMBL" id="MBG9378630.1"/>
    </source>
</evidence>
<dbReference type="EMBL" id="JADWYR010000003">
    <property type="protein sequence ID" value="MBG9378630.1"/>
    <property type="molecule type" value="Genomic_DNA"/>
</dbReference>
<dbReference type="RefSeq" id="WP_196992726.1">
    <property type="nucleotide sequence ID" value="NZ_JADWYR010000003.1"/>
</dbReference>
<feature type="signal peptide" evidence="1">
    <location>
        <begin position="1"/>
        <end position="21"/>
    </location>
</feature>
<dbReference type="AlphaFoldDB" id="A0A931H092"/>
<comment type="caution">
    <text evidence="2">The sequence shown here is derived from an EMBL/GenBank/DDBJ whole genome shotgun (WGS) entry which is preliminary data.</text>
</comment>
<sequence length="154" mass="17169">MKDKLMRAKVLIALFILGAVAACNKDKFTTEPKLTFKSVNGEIFGQGAQVRFVIGATDKEGDIKDTLWVQRRSFKCPEFVSDSGVAYPLSPDLVKKNNLDFEFEVAYNYDVSIAPILVGCSGKDDSCYFRFWIKDDANHTSDTVVSPTIVLLDQ</sequence>
<evidence type="ECO:0000256" key="1">
    <source>
        <dbReference type="SAM" id="SignalP"/>
    </source>
</evidence>
<evidence type="ECO:0000313" key="3">
    <source>
        <dbReference type="Proteomes" id="UP000628448"/>
    </source>
</evidence>
<dbReference type="PROSITE" id="PS51257">
    <property type="entry name" value="PROKAR_LIPOPROTEIN"/>
    <property type="match status" value="1"/>
</dbReference>
<feature type="chain" id="PRO_5037166158" description="DUF4625 domain-containing protein" evidence="1">
    <location>
        <begin position="22"/>
        <end position="154"/>
    </location>
</feature>
<accession>A0A931H092</accession>
<keyword evidence="3" id="KW-1185">Reference proteome</keyword>